<reference evidence="1" key="2">
    <citation type="submission" date="2025-08" db="UniProtKB">
        <authorList>
            <consortium name="Ensembl"/>
        </authorList>
    </citation>
    <scope>IDENTIFICATION</scope>
</reference>
<name>A0A8V5HEN3_MELUD</name>
<protein>
    <submittedName>
        <fullName evidence="1">Uncharacterized protein</fullName>
    </submittedName>
</protein>
<sequence length="119" mass="13614">MPDEQFLVSNKIVSQKCVVSREKKLFSRLVAKHSPTTQVISFAEQLYYLLIYALHTGIGNSMSTVTFGVQRVPVLCLEVNLKLFGGWDLVQEFCLRSSLGQNHFWVGTWRSRKQSNIYA</sequence>
<reference evidence="1" key="3">
    <citation type="submission" date="2025-09" db="UniProtKB">
        <authorList>
            <consortium name="Ensembl"/>
        </authorList>
    </citation>
    <scope>IDENTIFICATION</scope>
</reference>
<proteinExistence type="predicted"/>
<evidence type="ECO:0000313" key="2">
    <source>
        <dbReference type="Proteomes" id="UP000694405"/>
    </source>
</evidence>
<reference evidence="1" key="1">
    <citation type="submission" date="2020-03" db="EMBL/GenBank/DDBJ databases">
        <title>Melopsittacus undulatus (budgerigar) genome, bMelUnd1, maternal haplotype with Z.</title>
        <authorList>
            <person name="Gedman G."/>
            <person name="Mountcastle J."/>
            <person name="Haase B."/>
            <person name="Formenti G."/>
            <person name="Wright T."/>
            <person name="Apodaca J."/>
            <person name="Pelan S."/>
            <person name="Chow W."/>
            <person name="Rhie A."/>
            <person name="Howe K."/>
            <person name="Fedrigo O."/>
            <person name="Jarvis E.D."/>
        </authorList>
    </citation>
    <scope>NUCLEOTIDE SEQUENCE [LARGE SCALE GENOMIC DNA]</scope>
</reference>
<accession>A0A8V5HEN3</accession>
<keyword evidence="2" id="KW-1185">Reference proteome</keyword>
<dbReference type="Proteomes" id="UP000694405">
    <property type="component" value="Chromosome 3"/>
</dbReference>
<dbReference type="AlphaFoldDB" id="A0A8V5HEN3"/>
<dbReference type="Ensembl" id="ENSMUNT00000028169.1">
    <property type="protein sequence ID" value="ENSMUNP00000030377.1"/>
    <property type="gene ID" value="ENSMUNG00000020379.1"/>
</dbReference>
<evidence type="ECO:0000313" key="1">
    <source>
        <dbReference type="Ensembl" id="ENSMUNP00000030377.1"/>
    </source>
</evidence>
<organism evidence="1 2">
    <name type="scientific">Melopsittacus undulatus</name>
    <name type="common">Budgerigar</name>
    <name type="synonym">Psittacus undulatus</name>
    <dbReference type="NCBI Taxonomy" id="13146"/>
    <lineage>
        <taxon>Eukaryota</taxon>
        <taxon>Metazoa</taxon>
        <taxon>Chordata</taxon>
        <taxon>Craniata</taxon>
        <taxon>Vertebrata</taxon>
        <taxon>Euteleostomi</taxon>
        <taxon>Archelosauria</taxon>
        <taxon>Archosauria</taxon>
        <taxon>Dinosauria</taxon>
        <taxon>Saurischia</taxon>
        <taxon>Theropoda</taxon>
        <taxon>Coelurosauria</taxon>
        <taxon>Aves</taxon>
        <taxon>Neognathae</taxon>
        <taxon>Neoaves</taxon>
        <taxon>Telluraves</taxon>
        <taxon>Australaves</taxon>
        <taxon>Psittaciformes</taxon>
        <taxon>Psittaculidae</taxon>
        <taxon>Melopsittacus</taxon>
    </lineage>
</organism>